<reference evidence="8" key="1">
    <citation type="journal article" date="2021" name="PeerJ">
        <title>Extensive microbial diversity within the chicken gut microbiome revealed by metagenomics and culture.</title>
        <authorList>
            <person name="Gilroy R."/>
            <person name="Ravi A."/>
            <person name="Getino M."/>
            <person name="Pursley I."/>
            <person name="Horton D.L."/>
            <person name="Alikhan N.F."/>
            <person name="Baker D."/>
            <person name="Gharbi K."/>
            <person name="Hall N."/>
            <person name="Watson M."/>
            <person name="Adriaenssens E.M."/>
            <person name="Foster-Nyarko E."/>
            <person name="Jarju S."/>
            <person name="Secka A."/>
            <person name="Antonio M."/>
            <person name="Oren A."/>
            <person name="Chaudhuri R.R."/>
            <person name="La Ragione R."/>
            <person name="Hildebrand F."/>
            <person name="Pallen M.J."/>
        </authorList>
    </citation>
    <scope>NUCLEOTIDE SEQUENCE</scope>
    <source>
        <strain evidence="8">CHK187-11901</strain>
    </source>
</reference>
<dbReference type="InterPro" id="IPR036388">
    <property type="entry name" value="WH-like_DNA-bd_sf"/>
</dbReference>
<feature type="domain" description="RNA polymerase sigma-70 region 2" evidence="6">
    <location>
        <begin position="21"/>
        <end position="83"/>
    </location>
</feature>
<dbReference type="NCBIfam" id="TIGR02937">
    <property type="entry name" value="sigma70-ECF"/>
    <property type="match status" value="1"/>
</dbReference>
<protein>
    <submittedName>
        <fullName evidence="8">RNA polymerase sigma factor</fullName>
    </submittedName>
</protein>
<dbReference type="Proteomes" id="UP000823896">
    <property type="component" value="Unassembled WGS sequence"/>
</dbReference>
<dbReference type="InterPro" id="IPR007627">
    <property type="entry name" value="RNA_pol_sigma70_r2"/>
</dbReference>
<gene>
    <name evidence="8" type="ORF">H9702_06025</name>
</gene>
<dbReference type="InterPro" id="IPR014284">
    <property type="entry name" value="RNA_pol_sigma-70_dom"/>
</dbReference>
<dbReference type="AlphaFoldDB" id="A0A9D2NSE5"/>
<proteinExistence type="inferred from homology"/>
<name>A0A9D2NSE5_9FIRM</name>
<accession>A0A9D2NSE5</accession>
<evidence type="ECO:0000256" key="3">
    <source>
        <dbReference type="ARBA" id="ARBA00023082"/>
    </source>
</evidence>
<evidence type="ECO:0000256" key="1">
    <source>
        <dbReference type="ARBA" id="ARBA00010641"/>
    </source>
</evidence>
<dbReference type="GO" id="GO:0016987">
    <property type="term" value="F:sigma factor activity"/>
    <property type="evidence" value="ECO:0007669"/>
    <property type="project" value="UniProtKB-KW"/>
</dbReference>
<evidence type="ECO:0000313" key="9">
    <source>
        <dbReference type="Proteomes" id="UP000823896"/>
    </source>
</evidence>
<dbReference type="PANTHER" id="PTHR43133:SF8">
    <property type="entry name" value="RNA POLYMERASE SIGMA FACTOR HI_1459-RELATED"/>
    <property type="match status" value="1"/>
</dbReference>
<keyword evidence="4" id="KW-0238">DNA-binding</keyword>
<keyword evidence="5" id="KW-0804">Transcription</keyword>
<dbReference type="EMBL" id="DWWM01000041">
    <property type="protein sequence ID" value="HJC36671.1"/>
    <property type="molecule type" value="Genomic_DNA"/>
</dbReference>
<dbReference type="SUPFAM" id="SSF88659">
    <property type="entry name" value="Sigma3 and sigma4 domains of RNA polymerase sigma factors"/>
    <property type="match status" value="1"/>
</dbReference>
<organism evidence="8 9">
    <name type="scientific">Candidatus Merdibacter merdavium</name>
    <dbReference type="NCBI Taxonomy" id="2838692"/>
    <lineage>
        <taxon>Bacteria</taxon>
        <taxon>Bacillati</taxon>
        <taxon>Bacillota</taxon>
        <taxon>Erysipelotrichia</taxon>
        <taxon>Erysipelotrichales</taxon>
        <taxon>Erysipelotrichaceae</taxon>
        <taxon>Merdibacter</taxon>
    </lineage>
</organism>
<dbReference type="Pfam" id="PF08281">
    <property type="entry name" value="Sigma70_r4_2"/>
    <property type="match status" value="1"/>
</dbReference>
<dbReference type="Pfam" id="PF04542">
    <property type="entry name" value="Sigma70_r2"/>
    <property type="match status" value="1"/>
</dbReference>
<dbReference type="InterPro" id="IPR013249">
    <property type="entry name" value="RNA_pol_sigma70_r4_t2"/>
</dbReference>
<dbReference type="GO" id="GO:0003677">
    <property type="term" value="F:DNA binding"/>
    <property type="evidence" value="ECO:0007669"/>
    <property type="project" value="UniProtKB-KW"/>
</dbReference>
<dbReference type="Gene3D" id="1.10.1740.10">
    <property type="match status" value="1"/>
</dbReference>
<evidence type="ECO:0000313" key="8">
    <source>
        <dbReference type="EMBL" id="HJC36671.1"/>
    </source>
</evidence>
<dbReference type="Gene3D" id="1.10.10.10">
    <property type="entry name" value="Winged helix-like DNA-binding domain superfamily/Winged helix DNA-binding domain"/>
    <property type="match status" value="1"/>
</dbReference>
<evidence type="ECO:0000259" key="7">
    <source>
        <dbReference type="Pfam" id="PF08281"/>
    </source>
</evidence>
<keyword evidence="3" id="KW-0731">Sigma factor</keyword>
<evidence type="ECO:0000256" key="2">
    <source>
        <dbReference type="ARBA" id="ARBA00023015"/>
    </source>
</evidence>
<evidence type="ECO:0000256" key="4">
    <source>
        <dbReference type="ARBA" id="ARBA00023125"/>
    </source>
</evidence>
<evidence type="ECO:0000256" key="5">
    <source>
        <dbReference type="ARBA" id="ARBA00023163"/>
    </source>
</evidence>
<dbReference type="GO" id="GO:0006352">
    <property type="term" value="P:DNA-templated transcription initiation"/>
    <property type="evidence" value="ECO:0007669"/>
    <property type="project" value="InterPro"/>
</dbReference>
<dbReference type="InterPro" id="IPR039425">
    <property type="entry name" value="RNA_pol_sigma-70-like"/>
</dbReference>
<dbReference type="SUPFAM" id="SSF88946">
    <property type="entry name" value="Sigma2 domain of RNA polymerase sigma factors"/>
    <property type="match status" value="1"/>
</dbReference>
<evidence type="ECO:0000259" key="6">
    <source>
        <dbReference type="Pfam" id="PF04542"/>
    </source>
</evidence>
<dbReference type="InterPro" id="IPR013324">
    <property type="entry name" value="RNA_pol_sigma_r3/r4-like"/>
</dbReference>
<comment type="similarity">
    <text evidence="1">Belongs to the sigma-70 factor family. ECF subfamily.</text>
</comment>
<keyword evidence="2" id="KW-0805">Transcription regulation</keyword>
<reference evidence="8" key="2">
    <citation type="submission" date="2021-04" db="EMBL/GenBank/DDBJ databases">
        <authorList>
            <person name="Gilroy R."/>
        </authorList>
    </citation>
    <scope>NUCLEOTIDE SEQUENCE</scope>
    <source>
        <strain evidence="8">CHK187-11901</strain>
    </source>
</reference>
<dbReference type="PANTHER" id="PTHR43133">
    <property type="entry name" value="RNA POLYMERASE ECF-TYPE SIGMA FACTO"/>
    <property type="match status" value="1"/>
</dbReference>
<dbReference type="InterPro" id="IPR013325">
    <property type="entry name" value="RNA_pol_sigma_r2"/>
</dbReference>
<feature type="domain" description="RNA polymerase sigma factor 70 region 4 type 2" evidence="7">
    <location>
        <begin position="113"/>
        <end position="165"/>
    </location>
</feature>
<sequence>MSDQELIAQIRGGDKESMQTLIERYYDDIYRFIRYKCGNANLSYDLTQETFLRFIRYFHSYVEKGTFRSYLFRIAMNVINDHFHHMRERDMQPLEEENIRDAVSVSEDIHERMLVEHLLAQLPSYQRDVLVLKYQYGLKAREIACIVNEKVPTVKSRIRQGLARLREIMREEERG</sequence>
<comment type="caution">
    <text evidence="8">The sequence shown here is derived from an EMBL/GenBank/DDBJ whole genome shotgun (WGS) entry which is preliminary data.</text>
</comment>